<reference evidence="2 3" key="1">
    <citation type="submission" date="2021-04" db="EMBL/GenBank/DDBJ databases">
        <title>Characterization of the biosynthetic gene cluster of new lipopeptides with antitumor activity in the genome of the marine Streptomyces PHM034.</title>
        <authorList>
            <person name="Ceniceros A."/>
            <person name="Canedo L."/>
            <person name="Mendez C."/>
            <person name="Olano C."/>
            <person name="Schleissner C."/>
            <person name="Cuevas C."/>
            <person name="De La Calle F."/>
            <person name="Salas J.A."/>
        </authorList>
    </citation>
    <scope>NUCLEOTIDE SEQUENCE [LARGE SCALE GENOMIC DNA]</scope>
    <source>
        <strain evidence="2 3">PHM034</strain>
    </source>
</reference>
<gene>
    <name evidence="2" type="ORF">KEF29_34875</name>
</gene>
<proteinExistence type="predicted"/>
<feature type="compositionally biased region" description="Low complexity" evidence="1">
    <location>
        <begin position="378"/>
        <end position="388"/>
    </location>
</feature>
<name>A0A941J8H8_9ACTN</name>
<organism evidence="2 3">
    <name type="scientific">Streptomyces tuirus</name>
    <dbReference type="NCBI Taxonomy" id="68278"/>
    <lineage>
        <taxon>Bacteria</taxon>
        <taxon>Bacillati</taxon>
        <taxon>Actinomycetota</taxon>
        <taxon>Actinomycetes</taxon>
        <taxon>Kitasatosporales</taxon>
        <taxon>Streptomycetaceae</taxon>
        <taxon>Streptomyces</taxon>
    </lineage>
</organism>
<evidence type="ECO:0000313" key="3">
    <source>
        <dbReference type="Proteomes" id="UP000682308"/>
    </source>
</evidence>
<evidence type="ECO:0000256" key="1">
    <source>
        <dbReference type="SAM" id="MobiDB-lite"/>
    </source>
</evidence>
<dbReference type="InterPro" id="IPR025332">
    <property type="entry name" value="DUF4238"/>
</dbReference>
<feature type="region of interest" description="Disordered" evidence="1">
    <location>
        <begin position="378"/>
        <end position="404"/>
    </location>
</feature>
<accession>A0A941J8H8</accession>
<comment type="caution">
    <text evidence="2">The sequence shown here is derived from an EMBL/GenBank/DDBJ whole genome shotgun (WGS) entry which is preliminary data.</text>
</comment>
<dbReference type="AlphaFoldDB" id="A0A941J8H8"/>
<dbReference type="EMBL" id="JAGTPG010000002">
    <property type="protein sequence ID" value="MBR8642839.1"/>
    <property type="molecule type" value="Genomic_DNA"/>
</dbReference>
<evidence type="ECO:0000313" key="2">
    <source>
        <dbReference type="EMBL" id="MBR8642839.1"/>
    </source>
</evidence>
<protein>
    <submittedName>
        <fullName evidence="2">DUF4238 domain-containing protein</fullName>
    </submittedName>
</protein>
<dbReference type="Proteomes" id="UP000682308">
    <property type="component" value="Unassembled WGS sequence"/>
</dbReference>
<sequence>MDEWDPENADPSQQVGARHHTVPAFYLRRFANSQSQLWVRDRRSPAPGLRKESDLAIRDFYTFQNIHGEPDGRMEQVLQKVEGSAASALRRVASSVTWGRPITPEDRADLCVFVAFQYVRGLRKRREIELMSDFYVRIMRLNDPVGAGRREVAAYRDMLRDFRTLEVTSHPNEHVSLLGKLAEPLSEHLLQRPLTVIELTDGSLLTCDEPIITFDDEEETPDPVIPQARRRTRSRRRRGQRAIRQTKTLVQVQSTRNRGLARVDEIVMPVGRRTLLVFSHPAAARPSHLRITPEESQEAAEEVNKRILAQAYFMAFAHPDDRHLLADPLPDVGPLYRLGGAHPEQARVAGPLRATSVPSCSAAAEPCSVCSRNHALPASARSRSSVVRQPPEGALHASNPAPCP</sequence>
<keyword evidence="3" id="KW-1185">Reference proteome</keyword>
<dbReference type="Pfam" id="PF14022">
    <property type="entry name" value="DUF4238"/>
    <property type="match status" value="1"/>
</dbReference>